<comment type="caution">
    <text evidence="1">The sequence shown here is derived from an EMBL/GenBank/DDBJ whole genome shotgun (WGS) entry which is preliminary data.</text>
</comment>
<accession>A0AAV5IIS4</accession>
<sequence length="45" mass="5204">MGLNMRWWWNHKQVILGFHAGSSDSISHSHLDHDWLGFAQLTANT</sequence>
<evidence type="ECO:0000313" key="1">
    <source>
        <dbReference type="EMBL" id="GKU97727.1"/>
    </source>
</evidence>
<dbReference type="Proteomes" id="UP001054252">
    <property type="component" value="Unassembled WGS sequence"/>
</dbReference>
<dbReference type="EMBL" id="BPVZ01000011">
    <property type="protein sequence ID" value="GKU97727.1"/>
    <property type="molecule type" value="Genomic_DNA"/>
</dbReference>
<name>A0AAV5IIS4_9ROSI</name>
<organism evidence="1 2">
    <name type="scientific">Rubroshorea leprosula</name>
    <dbReference type="NCBI Taxonomy" id="152421"/>
    <lineage>
        <taxon>Eukaryota</taxon>
        <taxon>Viridiplantae</taxon>
        <taxon>Streptophyta</taxon>
        <taxon>Embryophyta</taxon>
        <taxon>Tracheophyta</taxon>
        <taxon>Spermatophyta</taxon>
        <taxon>Magnoliopsida</taxon>
        <taxon>eudicotyledons</taxon>
        <taxon>Gunneridae</taxon>
        <taxon>Pentapetalae</taxon>
        <taxon>rosids</taxon>
        <taxon>malvids</taxon>
        <taxon>Malvales</taxon>
        <taxon>Dipterocarpaceae</taxon>
        <taxon>Rubroshorea</taxon>
    </lineage>
</organism>
<keyword evidence="2" id="KW-1185">Reference proteome</keyword>
<dbReference type="AlphaFoldDB" id="A0AAV5IIS4"/>
<proteinExistence type="predicted"/>
<evidence type="ECO:0000313" key="2">
    <source>
        <dbReference type="Proteomes" id="UP001054252"/>
    </source>
</evidence>
<reference evidence="1 2" key="1">
    <citation type="journal article" date="2021" name="Commun. Biol.">
        <title>The genome of Shorea leprosula (Dipterocarpaceae) highlights the ecological relevance of drought in aseasonal tropical rainforests.</title>
        <authorList>
            <person name="Ng K.K.S."/>
            <person name="Kobayashi M.J."/>
            <person name="Fawcett J.A."/>
            <person name="Hatakeyama M."/>
            <person name="Paape T."/>
            <person name="Ng C.H."/>
            <person name="Ang C.C."/>
            <person name="Tnah L.H."/>
            <person name="Lee C.T."/>
            <person name="Nishiyama T."/>
            <person name="Sese J."/>
            <person name="O'Brien M.J."/>
            <person name="Copetti D."/>
            <person name="Mohd Noor M.I."/>
            <person name="Ong R.C."/>
            <person name="Putra M."/>
            <person name="Sireger I.Z."/>
            <person name="Indrioko S."/>
            <person name="Kosugi Y."/>
            <person name="Izuno A."/>
            <person name="Isagi Y."/>
            <person name="Lee S.L."/>
            <person name="Shimizu K.K."/>
        </authorList>
    </citation>
    <scope>NUCLEOTIDE SEQUENCE [LARGE SCALE GENOMIC DNA]</scope>
    <source>
        <strain evidence="1">214</strain>
    </source>
</reference>
<protein>
    <submittedName>
        <fullName evidence="1">Uncharacterized protein</fullName>
    </submittedName>
</protein>
<gene>
    <name evidence="1" type="ORF">SLEP1_g10832</name>
</gene>